<keyword evidence="2" id="KW-1185">Reference proteome</keyword>
<sequence>MNESKSIDFIELLLNDEVGTSVWNWVKKDQRSEYYFIPVVTENNRLTTDYSPMFLFKMNPGESWGLGERVQIQLKAGTFKYQGVVAVYLLFLFPGIDFIHEVWINHYTNLQNTHSPLFELQQMKQISLLLYEVSDQPERVIKIANNLDWAKLIANIQKASPWTDIQFDTAKTAAPPSYFLWHLKSL</sequence>
<gene>
    <name evidence="1" type="ORF">QI031_23015</name>
</gene>
<protein>
    <submittedName>
        <fullName evidence="1">Uncharacterized protein</fullName>
    </submittedName>
</protein>
<dbReference type="AlphaFoldDB" id="A0AAJ6P8B6"/>
<evidence type="ECO:0000313" key="1">
    <source>
        <dbReference type="EMBL" id="WGV24614.1"/>
    </source>
</evidence>
<organism evidence="1 2">
    <name type="scientific">Halotia branconii CENA392</name>
    <dbReference type="NCBI Taxonomy" id="1539056"/>
    <lineage>
        <taxon>Bacteria</taxon>
        <taxon>Bacillati</taxon>
        <taxon>Cyanobacteriota</taxon>
        <taxon>Cyanophyceae</taxon>
        <taxon>Nostocales</taxon>
        <taxon>Nodulariaceae</taxon>
        <taxon>Halotia</taxon>
    </lineage>
</organism>
<dbReference type="RefSeq" id="WP_281481933.1">
    <property type="nucleotide sequence ID" value="NZ_CP124543.1"/>
</dbReference>
<dbReference type="Proteomes" id="UP001223520">
    <property type="component" value="Chromosome"/>
</dbReference>
<reference evidence="1 2" key="1">
    <citation type="journal article" date="2023" name="Limnol Oceanogr Lett">
        <title>Environmental adaptations by the intertidal Antarctic cyanobacterium Halotia branconii CENA392 as revealed using long-read genome sequencing.</title>
        <authorList>
            <person name="Dextro R.B."/>
            <person name="Delbaje E."/>
            <person name="Freitas P.N.N."/>
            <person name="Geraldes V."/>
            <person name="Pinto E."/>
            <person name="Long P.F."/>
            <person name="Fiore M.F."/>
        </authorList>
    </citation>
    <scope>NUCLEOTIDE SEQUENCE [LARGE SCALE GENOMIC DNA]</scope>
    <source>
        <strain evidence="1 2">CENA392</strain>
    </source>
</reference>
<name>A0AAJ6P8B6_9CYAN</name>
<evidence type="ECO:0000313" key="2">
    <source>
        <dbReference type="Proteomes" id="UP001223520"/>
    </source>
</evidence>
<proteinExistence type="predicted"/>
<dbReference type="KEGG" id="hbq:QI031_23015"/>
<dbReference type="EMBL" id="CP124543">
    <property type="protein sequence ID" value="WGV24614.1"/>
    <property type="molecule type" value="Genomic_DNA"/>
</dbReference>
<accession>A0AAJ6P8B6</accession>